<dbReference type="Proteomes" id="UP000887540">
    <property type="component" value="Unplaced"/>
</dbReference>
<dbReference type="WBParaSite" id="ACRNAN_scaffold3858.g13174.t1">
    <property type="protein sequence ID" value="ACRNAN_scaffold3858.g13174.t1"/>
    <property type="gene ID" value="ACRNAN_scaffold3858.g13174"/>
</dbReference>
<reference evidence="3" key="1">
    <citation type="submission" date="2022-11" db="UniProtKB">
        <authorList>
            <consortium name="WormBaseParasite"/>
        </authorList>
    </citation>
    <scope>IDENTIFICATION</scope>
</reference>
<evidence type="ECO:0000313" key="2">
    <source>
        <dbReference type="Proteomes" id="UP000887540"/>
    </source>
</evidence>
<feature type="region of interest" description="Disordered" evidence="1">
    <location>
        <begin position="146"/>
        <end position="168"/>
    </location>
</feature>
<sequence length="579" mass="65992">MKVGSDGEKRYNELANFQHRAIEIAKMNEKIEARKRKHSILNFIFPSTSNNNQAATIPTPLTIVPTTSQSTILLVYTSTDIIAEEPKKETSIEKSLKADIASFDSELTILLSRTNRDEASQRRIKELNDLKSGKVKYLKKIIDDRERKVQSRKRKAGESEAKNPMGRPRIEKQYDNLIEAIVDCVNGDAAAQGRRRDEALCSTTTIDQLQSRLSVFHNIDIKRSTLYTRLLPRASATIEGRRHFNCAPIRTCSIQRIKRSEHPDQHFAMASIKHFKGLAELFGPNSIFIFAQDDKARVPIGVPAIQRPEHDIDYLAVFTNAPGMSAFNPIERRMAPLSKALSGLVLPYNTFGSHLVSSKRTINAELEQKNFKIAGEILTEIWSEMKIQEFEVESNFIDPKEDESFDLLNLTWVNKHVRQTRYTLQIRKCNDRSCCQDYRSNFNQIFESFLPPPIPFVFDEQGARVATSNDSKFSFLSLAQRMTLTNILPEIGCYDQFCPSMEGKWKKQMCAKCNLYLPSIKAKNEHQKSCNSAISTMTLMESFDDVDEVAENHVGKLPEFEADIFIKKGEDIDDVLFDL</sequence>
<dbReference type="PANTHER" id="PTHR46954:SF1">
    <property type="entry name" value="C2H2-TYPE DOMAIN-CONTAINING PROTEIN"/>
    <property type="match status" value="1"/>
</dbReference>
<evidence type="ECO:0000313" key="3">
    <source>
        <dbReference type="WBParaSite" id="ACRNAN_scaffold3858.g13174.t1"/>
    </source>
</evidence>
<dbReference type="PANTHER" id="PTHR46954">
    <property type="entry name" value="C2H2-TYPE DOMAIN-CONTAINING PROTEIN"/>
    <property type="match status" value="1"/>
</dbReference>
<organism evidence="2 3">
    <name type="scientific">Acrobeloides nanus</name>
    <dbReference type="NCBI Taxonomy" id="290746"/>
    <lineage>
        <taxon>Eukaryota</taxon>
        <taxon>Metazoa</taxon>
        <taxon>Ecdysozoa</taxon>
        <taxon>Nematoda</taxon>
        <taxon>Chromadorea</taxon>
        <taxon>Rhabditida</taxon>
        <taxon>Tylenchina</taxon>
        <taxon>Cephalobomorpha</taxon>
        <taxon>Cephaloboidea</taxon>
        <taxon>Cephalobidae</taxon>
        <taxon>Acrobeloides</taxon>
    </lineage>
</organism>
<evidence type="ECO:0000256" key="1">
    <source>
        <dbReference type="SAM" id="MobiDB-lite"/>
    </source>
</evidence>
<proteinExistence type="predicted"/>
<name>A0A914DVA5_9BILA</name>
<keyword evidence="2" id="KW-1185">Reference proteome</keyword>
<dbReference type="AlphaFoldDB" id="A0A914DVA5"/>
<protein>
    <submittedName>
        <fullName evidence="3">Uncharacterized protein</fullName>
    </submittedName>
</protein>
<accession>A0A914DVA5</accession>